<keyword evidence="5" id="KW-0479">Metal-binding</keyword>
<dbReference type="PANTHER" id="PTHR42904:SF6">
    <property type="entry name" value="NAD-CAPPED RNA HYDROLASE NUDT12"/>
    <property type="match status" value="1"/>
</dbReference>
<dbReference type="EMBL" id="REFR01000014">
    <property type="protein sequence ID" value="RMB02752.1"/>
    <property type="molecule type" value="Genomic_DNA"/>
</dbReference>
<gene>
    <name evidence="12" type="ORF">BXY39_3104</name>
</gene>
<dbReference type="CDD" id="cd03429">
    <property type="entry name" value="NUDIX_NADH_pyrophosphatase_Nudt13"/>
    <property type="match status" value="1"/>
</dbReference>
<dbReference type="Pfam" id="PF00293">
    <property type="entry name" value="NUDIX"/>
    <property type="match status" value="1"/>
</dbReference>
<proteinExistence type="inferred from homology"/>
<dbReference type="Gene3D" id="3.90.79.20">
    <property type="match status" value="1"/>
</dbReference>
<evidence type="ECO:0000256" key="10">
    <source>
        <dbReference type="RuleBase" id="RU003476"/>
    </source>
</evidence>
<dbReference type="GO" id="GO:0019677">
    <property type="term" value="P:NAD+ catabolic process"/>
    <property type="evidence" value="ECO:0007669"/>
    <property type="project" value="TreeGrafter"/>
</dbReference>
<dbReference type="InterPro" id="IPR049734">
    <property type="entry name" value="NudC-like_C"/>
</dbReference>
<dbReference type="Pfam" id="PF09297">
    <property type="entry name" value="Zn_ribbon_NUD"/>
    <property type="match status" value="1"/>
</dbReference>
<comment type="catalytic activity">
    <reaction evidence="9">
        <text>a 5'-end NAD(+)-phospho-ribonucleoside in mRNA + H2O = a 5'-end phospho-adenosine-phospho-ribonucleoside in mRNA + beta-nicotinamide D-ribonucleotide + 2 H(+)</text>
        <dbReference type="Rhea" id="RHEA:60876"/>
        <dbReference type="Rhea" id="RHEA-COMP:15698"/>
        <dbReference type="Rhea" id="RHEA-COMP:15719"/>
        <dbReference type="ChEBI" id="CHEBI:14649"/>
        <dbReference type="ChEBI" id="CHEBI:15377"/>
        <dbReference type="ChEBI" id="CHEBI:15378"/>
        <dbReference type="ChEBI" id="CHEBI:144029"/>
        <dbReference type="ChEBI" id="CHEBI:144051"/>
    </reaction>
    <physiologicalReaction direction="left-to-right" evidence="9">
        <dbReference type="Rhea" id="RHEA:60877"/>
    </physiologicalReaction>
</comment>
<dbReference type="PRINTS" id="PR00502">
    <property type="entry name" value="NUDIXFAMILY"/>
</dbReference>
<evidence type="ECO:0000256" key="2">
    <source>
        <dbReference type="ARBA" id="ARBA00001947"/>
    </source>
</evidence>
<evidence type="ECO:0000256" key="5">
    <source>
        <dbReference type="ARBA" id="ARBA00022723"/>
    </source>
</evidence>
<sequence length="338" mass="36173">MPDTTPSSKPCLGLMETAFSGNPLNRLDSARHDPAVLADWPKRPGARLMLFSGDKVLTDADGAPVWLDPGLMDDAVSGERVFLGIDDRADGAACFAAGLRTPDTAGKDLAAKDLAGKDLAATLETPETGCKFRDLRSVGMKALGSGIARDALGIMAQAKSMLDWHARHRFCANCGTPTRMTKSGYERRCDACGAAHFPRTDPVVIMLAFHGDAALVGRSHKMPPGFYSALAGFMEPGESIEEAVARELKEETGVDTTSVRYVASQPWPWPSSIMIGCTATVAGRALTLDRTEIAEARWITKAEARTVMAGRDPDIAFPPPIAIAHDLLRHWLDDAGSL</sequence>
<dbReference type="GO" id="GO:0005829">
    <property type="term" value="C:cytosol"/>
    <property type="evidence" value="ECO:0007669"/>
    <property type="project" value="TreeGrafter"/>
</dbReference>
<dbReference type="Proteomes" id="UP000271227">
    <property type="component" value="Unassembled WGS sequence"/>
</dbReference>
<dbReference type="InterPro" id="IPR015375">
    <property type="entry name" value="NADH_PPase-like_N"/>
</dbReference>
<dbReference type="InterPro" id="IPR020084">
    <property type="entry name" value="NUDIX_hydrolase_CS"/>
</dbReference>
<dbReference type="NCBIfam" id="NF001299">
    <property type="entry name" value="PRK00241.1"/>
    <property type="match status" value="1"/>
</dbReference>
<dbReference type="SUPFAM" id="SSF55811">
    <property type="entry name" value="Nudix"/>
    <property type="match status" value="1"/>
</dbReference>
<keyword evidence="13" id="KW-1185">Reference proteome</keyword>
<dbReference type="AlphaFoldDB" id="A0A3M0C0C9"/>
<comment type="cofactor">
    <cofactor evidence="1">
        <name>Mg(2+)</name>
        <dbReference type="ChEBI" id="CHEBI:18420"/>
    </cofactor>
</comment>
<dbReference type="PANTHER" id="PTHR42904">
    <property type="entry name" value="NUDIX HYDROLASE, NUDC SUBFAMILY"/>
    <property type="match status" value="1"/>
</dbReference>
<evidence type="ECO:0000313" key="13">
    <source>
        <dbReference type="Proteomes" id="UP000271227"/>
    </source>
</evidence>
<dbReference type="InterPro" id="IPR020476">
    <property type="entry name" value="Nudix_hydrolase"/>
</dbReference>
<accession>A0A3M0C0C9</accession>
<dbReference type="InterPro" id="IPR015376">
    <property type="entry name" value="Znr_NADH_PPase"/>
</dbReference>
<keyword evidence="8" id="KW-0520">NAD</keyword>
<keyword evidence="6 10" id="KW-0378">Hydrolase</keyword>
<comment type="caution">
    <text evidence="12">The sequence shown here is derived from an EMBL/GenBank/DDBJ whole genome shotgun (WGS) entry which is preliminary data.</text>
</comment>
<feature type="domain" description="Nudix hydrolase" evidence="11">
    <location>
        <begin position="198"/>
        <end position="323"/>
    </location>
</feature>
<name>A0A3M0C0C9_9PROT</name>
<evidence type="ECO:0000256" key="3">
    <source>
        <dbReference type="ARBA" id="ARBA00009595"/>
    </source>
</evidence>
<reference evidence="12 13" key="1">
    <citation type="submission" date="2018-10" db="EMBL/GenBank/DDBJ databases">
        <title>Genomic Encyclopedia of Archaeal and Bacterial Type Strains, Phase II (KMG-II): from individual species to whole genera.</title>
        <authorList>
            <person name="Goeker M."/>
        </authorList>
    </citation>
    <scope>NUCLEOTIDE SEQUENCE [LARGE SCALE GENOMIC DNA]</scope>
    <source>
        <strain evidence="12 13">DSM 25217</strain>
    </source>
</reference>
<dbReference type="PROSITE" id="PS51462">
    <property type="entry name" value="NUDIX"/>
    <property type="match status" value="1"/>
</dbReference>
<evidence type="ECO:0000259" key="11">
    <source>
        <dbReference type="PROSITE" id="PS51462"/>
    </source>
</evidence>
<comment type="similarity">
    <text evidence="3">Belongs to the Nudix hydrolase family. NudC subfamily.</text>
</comment>
<dbReference type="GO" id="GO:0006742">
    <property type="term" value="P:NADP+ catabolic process"/>
    <property type="evidence" value="ECO:0007669"/>
    <property type="project" value="TreeGrafter"/>
</dbReference>
<evidence type="ECO:0000313" key="12">
    <source>
        <dbReference type="EMBL" id="RMB02752.1"/>
    </source>
</evidence>
<dbReference type="PROSITE" id="PS00893">
    <property type="entry name" value="NUDIX_BOX"/>
    <property type="match status" value="1"/>
</dbReference>
<dbReference type="InterPro" id="IPR015797">
    <property type="entry name" value="NUDIX_hydrolase-like_dom_sf"/>
</dbReference>
<dbReference type="InterPro" id="IPR000086">
    <property type="entry name" value="NUDIX_hydrolase_dom"/>
</dbReference>
<dbReference type="Gene3D" id="3.90.79.10">
    <property type="entry name" value="Nucleoside Triphosphate Pyrophosphohydrolase"/>
    <property type="match status" value="1"/>
</dbReference>
<dbReference type="InterPro" id="IPR050241">
    <property type="entry name" value="NAD-cap_RNA_hydrolase_NudC"/>
</dbReference>
<dbReference type="RefSeq" id="WP_211332283.1">
    <property type="nucleotide sequence ID" value="NZ_REFR01000014.1"/>
</dbReference>
<protein>
    <recommendedName>
        <fullName evidence="4">NAD(+) diphosphatase</fullName>
        <ecNumber evidence="4">3.6.1.22</ecNumber>
    </recommendedName>
</protein>
<comment type="cofactor">
    <cofactor evidence="2">
        <name>Zn(2+)</name>
        <dbReference type="ChEBI" id="CHEBI:29105"/>
    </cofactor>
</comment>
<evidence type="ECO:0000256" key="9">
    <source>
        <dbReference type="ARBA" id="ARBA00023679"/>
    </source>
</evidence>
<evidence type="ECO:0000256" key="6">
    <source>
        <dbReference type="ARBA" id="ARBA00022801"/>
    </source>
</evidence>
<evidence type="ECO:0000256" key="8">
    <source>
        <dbReference type="ARBA" id="ARBA00023027"/>
    </source>
</evidence>
<dbReference type="GO" id="GO:0046872">
    <property type="term" value="F:metal ion binding"/>
    <property type="evidence" value="ECO:0007669"/>
    <property type="project" value="UniProtKB-KW"/>
</dbReference>
<dbReference type="Pfam" id="PF09296">
    <property type="entry name" value="NUDIX-like"/>
    <property type="match status" value="1"/>
</dbReference>
<dbReference type="InParanoid" id="A0A3M0C0C9"/>
<organism evidence="12 13">
    <name type="scientific">Eilatimonas milleporae</name>
    <dbReference type="NCBI Taxonomy" id="911205"/>
    <lineage>
        <taxon>Bacteria</taxon>
        <taxon>Pseudomonadati</taxon>
        <taxon>Pseudomonadota</taxon>
        <taxon>Alphaproteobacteria</taxon>
        <taxon>Kordiimonadales</taxon>
        <taxon>Kordiimonadaceae</taxon>
        <taxon>Eilatimonas</taxon>
    </lineage>
</organism>
<dbReference type="GO" id="GO:0035529">
    <property type="term" value="F:NADH pyrophosphatase activity"/>
    <property type="evidence" value="ECO:0007669"/>
    <property type="project" value="TreeGrafter"/>
</dbReference>
<evidence type="ECO:0000256" key="4">
    <source>
        <dbReference type="ARBA" id="ARBA00012381"/>
    </source>
</evidence>
<evidence type="ECO:0000256" key="7">
    <source>
        <dbReference type="ARBA" id="ARBA00022842"/>
    </source>
</evidence>
<evidence type="ECO:0000256" key="1">
    <source>
        <dbReference type="ARBA" id="ARBA00001946"/>
    </source>
</evidence>
<keyword evidence="7" id="KW-0460">Magnesium</keyword>
<dbReference type="EC" id="3.6.1.22" evidence="4"/>